<accession>F0RDZ6</accession>
<dbReference type="InterPro" id="IPR003718">
    <property type="entry name" value="OsmC/Ohr_fam"/>
</dbReference>
<name>F0RDZ6_CELLC</name>
<protein>
    <submittedName>
        <fullName evidence="2">OsmC family protein</fullName>
    </submittedName>
</protein>
<organism evidence="2 3">
    <name type="scientific">Cellulophaga lytica (strain ATCC 23178 / DSM 7489 / JCM 8516 / NBRC 14961 / NCIMB 1423 / VKM B-1433 / Cy l20)</name>
    <dbReference type="NCBI Taxonomy" id="867900"/>
    <lineage>
        <taxon>Bacteria</taxon>
        <taxon>Pseudomonadati</taxon>
        <taxon>Bacteroidota</taxon>
        <taxon>Flavobacteriia</taxon>
        <taxon>Flavobacteriales</taxon>
        <taxon>Flavobacteriaceae</taxon>
        <taxon>Cellulophaga</taxon>
    </lineage>
</organism>
<dbReference type="RefSeq" id="WP_013622694.1">
    <property type="nucleotide sequence ID" value="NC_015167.1"/>
</dbReference>
<dbReference type="Pfam" id="PF02566">
    <property type="entry name" value="OsmC"/>
    <property type="match status" value="1"/>
</dbReference>
<dbReference type="ESTHER" id="cellc-f0rdz6">
    <property type="family name" value="Est-OsmC"/>
</dbReference>
<proteinExistence type="predicted"/>
<dbReference type="HOGENOM" id="CLU_681299_0_0_10"/>
<dbReference type="AlphaFoldDB" id="F0RDZ6"/>
<dbReference type="InterPro" id="IPR015946">
    <property type="entry name" value="KH_dom-like_a/b"/>
</dbReference>
<dbReference type="PANTHER" id="PTHR39624">
    <property type="entry name" value="PROTEIN INVOLVED IN RIMO-MEDIATED BETA-METHYLTHIOLATION OF RIBOSOMAL PROTEIN S12 YCAO"/>
    <property type="match status" value="1"/>
</dbReference>
<dbReference type="InterPro" id="IPR036102">
    <property type="entry name" value="OsmC/Ohrsf"/>
</dbReference>
<keyword evidence="3" id="KW-1185">Reference proteome</keyword>
<dbReference type="Proteomes" id="UP000007487">
    <property type="component" value="Chromosome"/>
</dbReference>
<sequence length="406" mass="45042">MKSTRLHIKNKNGLQLQAYLELPANQKPNYFAIFAHCFTCSSTLTAVKNISRSLTTHGFGVLRFDFTGLGRSEGEFADSHFSANVDDLIAVNNYLTENYSAPSLLVGHSLGGAAVIVAASKLANIKAVATIGAPSTASHVTHLFTHDVSSIPEKGNVEVNIGGRPFKINKEFAEDFSKTDLPKITKELRKPILILHSPIDTIVGVDNAQELYLNAHHPKSFVSLDQADHLLTNPTDSIYAGNVIGTWVQRYFEPKENEMLSTEGEQLVGHLNLLEDNFTTTIQTKKHTLIADEPEDIGDDFGPSPYDFLSAGLAACTVMTLKMYAQRKKWDLQEVFVYITYAKKHSADLMLDVDKPTKYDHLSKKLKFVGNLDDKQKQRLKEIASKCPVHRTLQSDIIIDTVLVND</sequence>
<dbReference type="InterPro" id="IPR022742">
    <property type="entry name" value="Hydrolase_4"/>
</dbReference>
<evidence type="ECO:0000259" key="1">
    <source>
        <dbReference type="Pfam" id="PF12146"/>
    </source>
</evidence>
<dbReference type="eggNOG" id="COG1765">
    <property type="taxonomic scope" value="Bacteria"/>
</dbReference>
<dbReference type="InterPro" id="IPR029058">
    <property type="entry name" value="AB_hydrolase_fold"/>
</dbReference>
<dbReference type="KEGG" id="cly:Celly_3134"/>
<dbReference type="OrthoDB" id="9791538at2"/>
<evidence type="ECO:0000313" key="2">
    <source>
        <dbReference type="EMBL" id="ADY30951.1"/>
    </source>
</evidence>
<dbReference type="eggNOG" id="COG1073">
    <property type="taxonomic scope" value="Bacteria"/>
</dbReference>
<dbReference type="STRING" id="867900.Celly_3134"/>
<dbReference type="SUPFAM" id="SSF82784">
    <property type="entry name" value="OsmC-like"/>
    <property type="match status" value="1"/>
</dbReference>
<dbReference type="Gene3D" id="3.40.50.1820">
    <property type="entry name" value="alpha/beta hydrolase"/>
    <property type="match status" value="1"/>
</dbReference>
<dbReference type="Pfam" id="PF12146">
    <property type="entry name" value="Hydrolase_4"/>
    <property type="match status" value="1"/>
</dbReference>
<evidence type="ECO:0000313" key="3">
    <source>
        <dbReference type="Proteomes" id="UP000007487"/>
    </source>
</evidence>
<feature type="domain" description="Serine aminopeptidase S33" evidence="1">
    <location>
        <begin position="46"/>
        <end position="131"/>
    </location>
</feature>
<reference evidence="2 3" key="1">
    <citation type="journal article" date="2011" name="Stand. Genomic Sci.">
        <title>Complete genome sequence of Cellulophaga lytica type strain (LIM- 21).</title>
        <authorList>
            <person name="Pati A."/>
            <person name="Abt B."/>
            <person name="Teshima H."/>
            <person name="Nolan M."/>
            <person name="Lapidus A."/>
            <person name="Lucas S."/>
            <person name="Hammon N."/>
            <person name="Deshpande S."/>
            <person name="Cheng J.F."/>
            <person name="Tapia R."/>
            <person name="Han C."/>
            <person name="Goodwin L."/>
            <person name="Pitluck S."/>
            <person name="Liolios K."/>
            <person name="Pagani I."/>
            <person name="Mavromatis K."/>
            <person name="Ovchinikova G."/>
            <person name="Chen A."/>
            <person name="Palaniappan K."/>
            <person name="Land M."/>
            <person name="Hauser L."/>
            <person name="Jeffries C.D."/>
            <person name="Detter J.C."/>
            <person name="Brambilla E.M."/>
            <person name="Kannan K.P."/>
            <person name="Rohde M."/>
            <person name="Spring S."/>
            <person name="Goker M."/>
            <person name="Woyke T."/>
            <person name="Bristow J."/>
            <person name="Eisen J.A."/>
            <person name="Markowitz V."/>
            <person name="Hugenholtz P."/>
            <person name="Kyrpides N.C."/>
            <person name="Klenk H.P."/>
            <person name="Ivanova N."/>
        </authorList>
    </citation>
    <scope>NUCLEOTIDE SEQUENCE [LARGE SCALE GENOMIC DNA]</scope>
    <source>
        <strain evidence="3">ATCC 23178 / DSM 7489 / JCM 8516 / NBRC 14961 / NCIMB 1423 / VKM B-1433 / Cy l20</strain>
    </source>
</reference>
<dbReference type="SUPFAM" id="SSF53474">
    <property type="entry name" value="alpha/beta-Hydrolases"/>
    <property type="match status" value="1"/>
</dbReference>
<dbReference type="EMBL" id="CP002534">
    <property type="protein sequence ID" value="ADY30951.1"/>
    <property type="molecule type" value="Genomic_DNA"/>
</dbReference>
<dbReference type="PANTHER" id="PTHR39624:SF2">
    <property type="entry name" value="OSMC-LIKE PROTEIN"/>
    <property type="match status" value="1"/>
</dbReference>
<dbReference type="Gene3D" id="3.30.300.20">
    <property type="match status" value="1"/>
</dbReference>
<gene>
    <name evidence="2" type="ordered locus">Celly_3134</name>
</gene>